<reference evidence="2 3" key="1">
    <citation type="journal article" date="2023" name="Plants (Basel)">
        <title>Bridging the Gap: Combining Genomics and Transcriptomics Approaches to Understand Stylosanthes scabra, an Orphan Legume from the Brazilian Caatinga.</title>
        <authorList>
            <person name="Ferreira-Neto J.R.C."/>
            <person name="da Silva M.D."/>
            <person name="Binneck E."/>
            <person name="de Melo N.F."/>
            <person name="da Silva R.H."/>
            <person name="de Melo A.L.T.M."/>
            <person name="Pandolfi V."/>
            <person name="Bustamante F.O."/>
            <person name="Brasileiro-Vidal A.C."/>
            <person name="Benko-Iseppon A.M."/>
        </authorList>
    </citation>
    <scope>NUCLEOTIDE SEQUENCE [LARGE SCALE GENOMIC DNA]</scope>
    <source>
        <tissue evidence="2">Leaves</tissue>
    </source>
</reference>
<feature type="compositionally biased region" description="Basic and acidic residues" evidence="1">
    <location>
        <begin position="36"/>
        <end position="58"/>
    </location>
</feature>
<feature type="compositionally biased region" description="Polar residues" evidence="1">
    <location>
        <begin position="59"/>
        <end position="69"/>
    </location>
</feature>
<evidence type="ECO:0000313" key="3">
    <source>
        <dbReference type="Proteomes" id="UP001341840"/>
    </source>
</evidence>
<dbReference type="EMBL" id="JASCZI010094088">
    <property type="protein sequence ID" value="MED6153621.1"/>
    <property type="molecule type" value="Genomic_DNA"/>
</dbReference>
<accession>A0ABU6TXQ1</accession>
<sequence>MEESIHVVFDETNSCNARKDVSNDFVDMMDSLNLNGDEKLKESNEASSSETKDDDQASIKETTQEQQNDIPKDWRTMTDHPLDNVIGEITKGLLEDKKQLKFGVGSLRPTIKMASSSTPASVLDDYRFREVLKQTLFESSVRREKIIPEVAFNLNEDEYPQIKEQRKFGIN</sequence>
<evidence type="ECO:0000256" key="1">
    <source>
        <dbReference type="SAM" id="MobiDB-lite"/>
    </source>
</evidence>
<protein>
    <submittedName>
        <fullName evidence="2">Uncharacterized protein</fullName>
    </submittedName>
</protein>
<organism evidence="2 3">
    <name type="scientific">Stylosanthes scabra</name>
    <dbReference type="NCBI Taxonomy" id="79078"/>
    <lineage>
        <taxon>Eukaryota</taxon>
        <taxon>Viridiplantae</taxon>
        <taxon>Streptophyta</taxon>
        <taxon>Embryophyta</taxon>
        <taxon>Tracheophyta</taxon>
        <taxon>Spermatophyta</taxon>
        <taxon>Magnoliopsida</taxon>
        <taxon>eudicotyledons</taxon>
        <taxon>Gunneridae</taxon>
        <taxon>Pentapetalae</taxon>
        <taxon>rosids</taxon>
        <taxon>fabids</taxon>
        <taxon>Fabales</taxon>
        <taxon>Fabaceae</taxon>
        <taxon>Papilionoideae</taxon>
        <taxon>50 kb inversion clade</taxon>
        <taxon>dalbergioids sensu lato</taxon>
        <taxon>Dalbergieae</taxon>
        <taxon>Pterocarpus clade</taxon>
        <taxon>Stylosanthes</taxon>
    </lineage>
</organism>
<keyword evidence="3" id="KW-1185">Reference proteome</keyword>
<name>A0ABU6TXQ1_9FABA</name>
<gene>
    <name evidence="2" type="ORF">PIB30_103883</name>
</gene>
<evidence type="ECO:0000313" key="2">
    <source>
        <dbReference type="EMBL" id="MED6153621.1"/>
    </source>
</evidence>
<proteinExistence type="predicted"/>
<feature type="region of interest" description="Disordered" evidence="1">
    <location>
        <begin position="36"/>
        <end position="79"/>
    </location>
</feature>
<comment type="caution">
    <text evidence="2">The sequence shown here is derived from an EMBL/GenBank/DDBJ whole genome shotgun (WGS) entry which is preliminary data.</text>
</comment>
<dbReference type="Proteomes" id="UP001341840">
    <property type="component" value="Unassembled WGS sequence"/>
</dbReference>
<feature type="compositionally biased region" description="Basic and acidic residues" evidence="1">
    <location>
        <begin position="70"/>
        <end position="79"/>
    </location>
</feature>